<protein>
    <recommendedName>
        <fullName evidence="4">F-box domain-containing protein</fullName>
    </recommendedName>
</protein>
<evidence type="ECO:0000313" key="2">
    <source>
        <dbReference type="EMBL" id="USW55908.1"/>
    </source>
</evidence>
<evidence type="ECO:0000313" key="3">
    <source>
        <dbReference type="Proteomes" id="UP001056384"/>
    </source>
</evidence>
<feature type="region of interest" description="Disordered" evidence="1">
    <location>
        <begin position="1"/>
        <end position="27"/>
    </location>
</feature>
<evidence type="ECO:0008006" key="4">
    <source>
        <dbReference type="Google" id="ProtNLM"/>
    </source>
</evidence>
<reference evidence="2" key="1">
    <citation type="submission" date="2022-06" db="EMBL/GenBank/DDBJ databases">
        <title>Complete genome sequences of two strains of the flax pathogen Septoria linicola.</title>
        <authorList>
            <person name="Lapalu N."/>
            <person name="Simon A."/>
            <person name="Demenou B."/>
            <person name="Paumier D."/>
            <person name="Guillot M.-P."/>
            <person name="Gout L."/>
            <person name="Valade R."/>
        </authorList>
    </citation>
    <scope>NUCLEOTIDE SEQUENCE</scope>
    <source>
        <strain evidence="2">SE15195</strain>
    </source>
</reference>
<dbReference type="AlphaFoldDB" id="A0A9Q9ENX0"/>
<dbReference type="Proteomes" id="UP001056384">
    <property type="component" value="Chromosome 8"/>
</dbReference>
<proteinExistence type="predicted"/>
<dbReference type="EMBL" id="CP099425">
    <property type="protein sequence ID" value="USW55908.1"/>
    <property type="molecule type" value="Genomic_DNA"/>
</dbReference>
<dbReference type="OrthoDB" id="3800738at2759"/>
<organism evidence="2 3">
    <name type="scientific">Septoria linicola</name>
    <dbReference type="NCBI Taxonomy" id="215465"/>
    <lineage>
        <taxon>Eukaryota</taxon>
        <taxon>Fungi</taxon>
        <taxon>Dikarya</taxon>
        <taxon>Ascomycota</taxon>
        <taxon>Pezizomycotina</taxon>
        <taxon>Dothideomycetes</taxon>
        <taxon>Dothideomycetidae</taxon>
        <taxon>Mycosphaerellales</taxon>
        <taxon>Mycosphaerellaceae</taxon>
        <taxon>Septoria</taxon>
    </lineage>
</organism>
<gene>
    <name evidence="2" type="ORF">Slin15195_G092270</name>
</gene>
<accession>A0A9Q9ENX0</accession>
<evidence type="ECO:0000256" key="1">
    <source>
        <dbReference type="SAM" id="MobiDB-lite"/>
    </source>
</evidence>
<keyword evidence="3" id="KW-1185">Reference proteome</keyword>
<sequence length="269" mass="29827">MRDTQARSFASVWPKQNQKPGPSNEDVTRSFASLRVDHAQASDSSVSAASHRVLTTYELLEPILLNLTCQQALVAQRVARSWRSVVQRSQPLQEISFHHATEKPLQPAAWQGHSSMHRVDYGVHRIVYDTLRLELCPAAPIQQPSGSLGPIITSWTARELGSVLQLSVGLGGAIEPVPPDLTASWWNMHIASPPLPAISLDFLPDVPEQAYSMTLYNPTGVRLGELFDWTWKLGSLFESTTGGRLDGRIAVASFWLTCSDERAEFEEAW</sequence>
<name>A0A9Q9ENX0_9PEZI</name>